<dbReference type="Gene3D" id="3.40.710.10">
    <property type="entry name" value="DD-peptidase/beta-lactamase superfamily"/>
    <property type="match status" value="1"/>
</dbReference>
<feature type="binding site" evidence="6">
    <location>
        <position position="121"/>
    </location>
    <ligand>
        <name>substrate</name>
    </ligand>
</feature>
<feature type="binding site" evidence="6">
    <location>
        <position position="196"/>
    </location>
    <ligand>
        <name>substrate</name>
    </ligand>
</feature>
<dbReference type="Pfam" id="PF04960">
    <property type="entry name" value="Glutaminase"/>
    <property type="match status" value="1"/>
</dbReference>
<dbReference type="InterPro" id="IPR015868">
    <property type="entry name" value="Glutaminase"/>
</dbReference>
<dbReference type="PANTHER" id="PTHR12544">
    <property type="entry name" value="GLUTAMINASE"/>
    <property type="match status" value="1"/>
</dbReference>
<dbReference type="RefSeq" id="WP_200465760.1">
    <property type="nucleotide sequence ID" value="NZ_JAENRR010000036.1"/>
</dbReference>
<evidence type="ECO:0000313" key="8">
    <source>
        <dbReference type="Proteomes" id="UP000605676"/>
    </source>
</evidence>
<evidence type="ECO:0000256" key="5">
    <source>
        <dbReference type="ARBA" id="ARBA00049534"/>
    </source>
</evidence>
<comment type="catalytic activity">
    <reaction evidence="5 6">
        <text>L-glutamine + H2O = L-glutamate + NH4(+)</text>
        <dbReference type="Rhea" id="RHEA:15889"/>
        <dbReference type="ChEBI" id="CHEBI:15377"/>
        <dbReference type="ChEBI" id="CHEBI:28938"/>
        <dbReference type="ChEBI" id="CHEBI:29985"/>
        <dbReference type="ChEBI" id="CHEBI:58359"/>
        <dbReference type="EC" id="3.5.1.2"/>
    </reaction>
</comment>
<keyword evidence="6" id="KW-0007">Acetylation</keyword>
<evidence type="ECO:0000313" key="7">
    <source>
        <dbReference type="EMBL" id="MBK3518533.1"/>
    </source>
</evidence>
<dbReference type="EC" id="3.5.1.2" evidence="3 6"/>
<dbReference type="InterPro" id="IPR012338">
    <property type="entry name" value="Beta-lactam/transpept-like"/>
</dbReference>
<dbReference type="Proteomes" id="UP000605676">
    <property type="component" value="Unassembled WGS sequence"/>
</dbReference>
<comment type="caution">
    <text evidence="7">The sequence shown here is derived from an EMBL/GenBank/DDBJ whole genome shotgun (WGS) entry which is preliminary data.</text>
</comment>
<keyword evidence="8" id="KW-1185">Reference proteome</keyword>
<organism evidence="7 8">
    <name type="scientific">Carboxylicivirga marina</name>
    <dbReference type="NCBI Taxonomy" id="2800988"/>
    <lineage>
        <taxon>Bacteria</taxon>
        <taxon>Pseudomonadati</taxon>
        <taxon>Bacteroidota</taxon>
        <taxon>Bacteroidia</taxon>
        <taxon>Marinilabiliales</taxon>
        <taxon>Marinilabiliaceae</taxon>
        <taxon>Carboxylicivirga</taxon>
    </lineage>
</organism>
<comment type="subunit">
    <text evidence="2 6">Homotetramer.</text>
</comment>
<name>A0ABS1HMN8_9BACT</name>
<sequence length="312" mass="34097">MIEHDLPLHNWQNTLEEISNEIRPLLSKGKVADYIPELGTADKQAFGISISLINGSEYYVGDALTNFSVQSISKVFSLTKAFSILKDDLWKRVGKEPSGNPFNSLVQLENENGKPRNPFINAGAIVVADCVVSNTEDSLNLIIDYIRELAGNKNIQLNQAMLQSEKSFGHRNAALAHFMKSYGNIESDVDEVLDFYFGHCSLSMNCQDISRAFLYLANHGVHPRNNRRYLSASQAKRINSLLLTCGTYDAAGDFAFRVGLPGKSGVGGGIAAIIPGLLSICIWSPGLDKYGNSLAGVKALELFTTKTGISIF</sequence>
<dbReference type="PANTHER" id="PTHR12544:SF29">
    <property type="entry name" value="GLUTAMINASE"/>
    <property type="match status" value="1"/>
</dbReference>
<dbReference type="HAMAP" id="MF_00313">
    <property type="entry name" value="Glutaminase"/>
    <property type="match status" value="1"/>
</dbReference>
<dbReference type="NCBIfam" id="TIGR03814">
    <property type="entry name" value="Gln_ase"/>
    <property type="match status" value="1"/>
</dbReference>
<accession>A0ABS1HMN8</accession>
<evidence type="ECO:0000256" key="3">
    <source>
        <dbReference type="ARBA" id="ARBA00012918"/>
    </source>
</evidence>
<comment type="similarity">
    <text evidence="1 6">Belongs to the glutaminase family.</text>
</comment>
<evidence type="ECO:0000256" key="1">
    <source>
        <dbReference type="ARBA" id="ARBA00011076"/>
    </source>
</evidence>
<feature type="binding site" evidence="6">
    <location>
        <position position="172"/>
    </location>
    <ligand>
        <name>substrate</name>
    </ligand>
</feature>
<reference evidence="7 8" key="1">
    <citation type="submission" date="2021-01" db="EMBL/GenBank/DDBJ databases">
        <title>Carboxyliciviraga sp.nov., isolated from coastal sediments.</title>
        <authorList>
            <person name="Lu D."/>
            <person name="Zhang T."/>
        </authorList>
    </citation>
    <scope>NUCLEOTIDE SEQUENCE [LARGE SCALE GENOMIC DNA]</scope>
    <source>
        <strain evidence="7 8">N1Y132</strain>
    </source>
</reference>
<evidence type="ECO:0000256" key="4">
    <source>
        <dbReference type="ARBA" id="ARBA00022801"/>
    </source>
</evidence>
<feature type="binding site" evidence="6">
    <location>
        <position position="165"/>
    </location>
    <ligand>
        <name>substrate</name>
    </ligand>
</feature>
<feature type="binding site" evidence="6">
    <location>
        <position position="248"/>
    </location>
    <ligand>
        <name>substrate</name>
    </ligand>
</feature>
<dbReference type="GO" id="GO:0004359">
    <property type="term" value="F:glutaminase activity"/>
    <property type="evidence" value="ECO:0007669"/>
    <property type="project" value="UniProtKB-EC"/>
</dbReference>
<dbReference type="EMBL" id="JAENRR010000036">
    <property type="protein sequence ID" value="MBK3518533.1"/>
    <property type="molecule type" value="Genomic_DNA"/>
</dbReference>
<feature type="binding site" evidence="6">
    <location>
        <position position="71"/>
    </location>
    <ligand>
        <name>substrate</name>
    </ligand>
</feature>
<evidence type="ECO:0000256" key="2">
    <source>
        <dbReference type="ARBA" id="ARBA00011881"/>
    </source>
</evidence>
<proteinExistence type="inferred from homology"/>
<dbReference type="SUPFAM" id="SSF56601">
    <property type="entry name" value="beta-lactamase/transpeptidase-like"/>
    <property type="match status" value="1"/>
</dbReference>
<gene>
    <name evidence="6" type="primary">glsA</name>
    <name evidence="7" type="ORF">JIV24_14405</name>
</gene>
<protein>
    <recommendedName>
        <fullName evidence="3 6">Glutaminase</fullName>
        <ecNumber evidence="3 6">3.5.1.2</ecNumber>
    </recommendedName>
</protein>
<dbReference type="NCBIfam" id="NF002132">
    <property type="entry name" value="PRK00971.1-1"/>
    <property type="match status" value="1"/>
</dbReference>
<feature type="binding site" evidence="6">
    <location>
        <position position="266"/>
    </location>
    <ligand>
        <name>substrate</name>
    </ligand>
</feature>
<evidence type="ECO:0000256" key="6">
    <source>
        <dbReference type="HAMAP-Rule" id="MF_00313"/>
    </source>
</evidence>
<dbReference type="NCBIfam" id="NF002133">
    <property type="entry name" value="PRK00971.1-2"/>
    <property type="match status" value="1"/>
</dbReference>
<keyword evidence="4 6" id="KW-0378">Hydrolase</keyword>